<evidence type="ECO:0000313" key="2">
    <source>
        <dbReference type="EMBL" id="KRO81948.1"/>
    </source>
</evidence>
<feature type="chain" id="PRO_5006424367" description="VCBS repeat-containing protein" evidence="1">
    <location>
        <begin position="35"/>
        <end position="576"/>
    </location>
</feature>
<dbReference type="SUPFAM" id="SSF69318">
    <property type="entry name" value="Integrin alpha N-terminal domain"/>
    <property type="match status" value="2"/>
</dbReference>
<organism evidence="2 3">
    <name type="scientific">OM182 bacterium BACL3 MAG-120619-bin3</name>
    <dbReference type="NCBI Taxonomy" id="1655593"/>
    <lineage>
        <taxon>Bacteria</taxon>
        <taxon>Pseudomonadati</taxon>
        <taxon>Pseudomonadota</taxon>
        <taxon>Gammaproteobacteria</taxon>
        <taxon>OMG group</taxon>
        <taxon>OM182 clade</taxon>
    </lineage>
</organism>
<evidence type="ECO:0000313" key="3">
    <source>
        <dbReference type="Proteomes" id="UP000051242"/>
    </source>
</evidence>
<dbReference type="AlphaFoldDB" id="A0A0R2T3V5"/>
<keyword evidence="1" id="KW-0732">Signal</keyword>
<comment type="caution">
    <text evidence="2">The sequence shown here is derived from an EMBL/GenBank/DDBJ whole genome shotgun (WGS) entry which is preliminary data.</text>
</comment>
<proteinExistence type="predicted"/>
<evidence type="ECO:0000256" key="1">
    <source>
        <dbReference type="SAM" id="SignalP"/>
    </source>
</evidence>
<protein>
    <recommendedName>
        <fullName evidence="4">VCBS repeat-containing protein</fullName>
    </recommendedName>
</protein>
<dbReference type="InterPro" id="IPR028994">
    <property type="entry name" value="Integrin_alpha_N"/>
</dbReference>
<accession>A0A0R2T3V5</accession>
<reference evidence="2 3" key="1">
    <citation type="submission" date="2015-10" db="EMBL/GenBank/DDBJ databases">
        <title>Metagenome-Assembled Genomes uncover a global brackish microbiome.</title>
        <authorList>
            <person name="Hugerth L.W."/>
            <person name="Larsson J."/>
            <person name="Alneberg J."/>
            <person name="Lindh M.V."/>
            <person name="Legrand C."/>
            <person name="Pinhassi J."/>
            <person name="Andersson A.F."/>
        </authorList>
    </citation>
    <scope>NUCLEOTIDE SEQUENCE [LARGE SCALE GENOMIC DNA]</scope>
    <source>
        <strain evidence="2">BACL22 MAG-120619-bin3</strain>
    </source>
</reference>
<dbReference type="Proteomes" id="UP000051242">
    <property type="component" value="Unassembled WGS sequence"/>
</dbReference>
<name>A0A0R2T3V5_9GAMM</name>
<sequence length="576" mass="62077">MSSRSASARCWSRFWPQCYPAAFVLPLLATSLFAASIASSNAAGASAAALSFTQTPFRLPIETASLTAVDLNGDGRLDLLAQLDAELRLYLQREGGFDFDADFISLPLSGRALGWDIGVADAQGKPGLVTLERGNEVRVYRLDTTATQWQAPETLLSGFAAAIGSGIERLHFVRDVNGDGFDDLILPDSDRLALYLATAEGFLPPLRIDTQVRLNTTLFSPDLERRIGQALRIPPLQLRDVNGDLAADLIVDTDERLAVFLADPTAANYFSPEPSFELDRLAIEESLGEFDIETLDFANLTGVLALTHEELLEDIDGDGIEDLLLREGGKVSVFPGTLTGIDVSTPNQVLRSGGNVLTTFLHDEDGDGTKDLWLWRVEPISVGDIFVWLALSGSISVEAFVYRNQGDAFARRPARKISVALKFPSVIRLASSLRQIADEARSTAEKTDTLSGSAQLDGQEQDVTRDDLMLLAGSRLSLFLNVIEAAPAPTFLGALGYSPDRDDYSIDLKAVVDAAMISSNPLDGITTPPSLDIDLPAPASSGGLVSARINQDNRDDIFVFTAMTPDAIEGILLLSD</sequence>
<dbReference type="EMBL" id="LICD01000058">
    <property type="protein sequence ID" value="KRO81948.1"/>
    <property type="molecule type" value="Genomic_DNA"/>
</dbReference>
<dbReference type="Gene3D" id="2.130.10.130">
    <property type="entry name" value="Integrin alpha, N-terminal"/>
    <property type="match status" value="1"/>
</dbReference>
<gene>
    <name evidence="2" type="ORF">ABR85_11720</name>
</gene>
<evidence type="ECO:0008006" key="4">
    <source>
        <dbReference type="Google" id="ProtNLM"/>
    </source>
</evidence>
<feature type="signal peptide" evidence="1">
    <location>
        <begin position="1"/>
        <end position="34"/>
    </location>
</feature>